<evidence type="ECO:0000256" key="4">
    <source>
        <dbReference type="ARBA" id="ARBA00012173"/>
    </source>
</evidence>
<dbReference type="Pfam" id="PF00890">
    <property type="entry name" value="FAD_binding_2"/>
    <property type="match status" value="1"/>
</dbReference>
<evidence type="ECO:0000256" key="6">
    <source>
        <dbReference type="ARBA" id="ARBA00022642"/>
    </source>
</evidence>
<comment type="catalytic activity">
    <reaction evidence="9">
        <text>L-aspartate + O2 = iminosuccinate + H2O2</text>
        <dbReference type="Rhea" id="RHEA:25876"/>
        <dbReference type="ChEBI" id="CHEBI:15379"/>
        <dbReference type="ChEBI" id="CHEBI:16240"/>
        <dbReference type="ChEBI" id="CHEBI:29991"/>
        <dbReference type="ChEBI" id="CHEBI:77875"/>
        <dbReference type="EC" id="1.4.3.16"/>
    </reaction>
    <physiologicalReaction direction="left-to-right" evidence="9">
        <dbReference type="Rhea" id="RHEA:25877"/>
    </physiologicalReaction>
</comment>
<evidence type="ECO:0000256" key="10">
    <source>
        <dbReference type="NCBIfam" id="TIGR00551"/>
    </source>
</evidence>
<dbReference type="Proteomes" id="UP000002030">
    <property type="component" value="Chromosome"/>
</dbReference>
<dbReference type="SUPFAM" id="SSF46977">
    <property type="entry name" value="Succinate dehydrogenase/fumarate reductase flavoprotein C-terminal domain"/>
    <property type="match status" value="1"/>
</dbReference>
<keyword evidence="12" id="KW-0472">Membrane</keyword>
<dbReference type="RefSeq" id="WP_012870479.1">
    <property type="nucleotide sequence ID" value="NC_013522.1"/>
</dbReference>
<dbReference type="GO" id="GO:0005737">
    <property type="term" value="C:cytoplasm"/>
    <property type="evidence" value="ECO:0007669"/>
    <property type="project" value="UniProtKB-SubCell"/>
</dbReference>
<dbReference type="HOGENOM" id="CLU_014312_3_1_0"/>
<dbReference type="InterPro" id="IPR027477">
    <property type="entry name" value="Succ_DH/fumarate_Rdtase_cat_sf"/>
</dbReference>
<keyword evidence="8 11" id="KW-0560">Oxidoreductase</keyword>
<comment type="subcellular location">
    <subcellularLocation>
        <location evidence="11">Cytoplasm</location>
    </subcellularLocation>
</comment>
<feature type="domain" description="FAD-dependent oxidoreductase 2 FAD-binding" evidence="13">
    <location>
        <begin position="17"/>
        <end position="385"/>
    </location>
</feature>
<feature type="transmembrane region" description="Helical" evidence="12">
    <location>
        <begin position="12"/>
        <end position="33"/>
    </location>
</feature>
<dbReference type="PATRIC" id="fig|525903.6.peg.1744"/>
<dbReference type="Pfam" id="PF02910">
    <property type="entry name" value="Succ_DH_flav_C"/>
    <property type="match status" value="1"/>
</dbReference>
<organism evidence="15 16">
    <name type="scientific">Thermanaerovibrio acidaminovorans (strain ATCC 49978 / DSM 6589 / Su883)</name>
    <name type="common">Selenomonas acidaminovorans</name>
    <dbReference type="NCBI Taxonomy" id="525903"/>
    <lineage>
        <taxon>Bacteria</taxon>
        <taxon>Thermotogati</taxon>
        <taxon>Synergistota</taxon>
        <taxon>Synergistia</taxon>
        <taxon>Synergistales</taxon>
        <taxon>Synergistaceae</taxon>
        <taxon>Thermanaerovibrio</taxon>
    </lineage>
</organism>
<dbReference type="PANTHER" id="PTHR42716:SF2">
    <property type="entry name" value="L-ASPARTATE OXIDASE, CHLOROPLASTIC"/>
    <property type="match status" value="1"/>
</dbReference>
<dbReference type="NCBIfam" id="TIGR00551">
    <property type="entry name" value="nadB"/>
    <property type="match status" value="1"/>
</dbReference>
<dbReference type="InterPro" id="IPR005288">
    <property type="entry name" value="NadB"/>
</dbReference>
<dbReference type="EMBL" id="CP001818">
    <property type="protein sequence ID" value="ACZ19970.1"/>
    <property type="molecule type" value="Genomic_DNA"/>
</dbReference>
<proteinExistence type="inferred from homology"/>
<dbReference type="EnsemblBacteria" id="ACZ19970">
    <property type="protein sequence ID" value="ACZ19970"/>
    <property type="gene ID" value="Taci_1756"/>
</dbReference>
<comment type="function">
    <text evidence="11">Catalyzes the oxidation of L-aspartate to iminoaspartate.</text>
</comment>
<feature type="domain" description="Fumarate reductase/succinate dehydrogenase flavoprotein-like C-terminal" evidence="14">
    <location>
        <begin position="429"/>
        <end position="499"/>
    </location>
</feature>
<sequence>MRYLTPPDLEGALNFHAVILGSGIGGLFCALNLPRDMKVAVVSTAVPKDTNSGLAQGGIAICQGPDDLESHVEDTLRAGCGHNDPEAVRTMVMESPQVAEDLIRLGVNFDRRPDGSLKLTREGGHSRNRILHAKDSTGAEIVRALFAEAQRRDNIHFIMETFAVDVITDLDGNAAGVSLLGPGPSAILAPHVVVATGGIGRLYESTTNMRYSSGDGIAMAMRAGADLMDMEFVQFHPTALHSPSSSRSFLISEAVRGEGGILRNPKGEPFMEGEHPLKDLAPRDVVARAVVRQMALHSSPCVYLDVTHLDGGFLKSRFPGIYARCLEEGIDITSQWIPVRPVAHYLMGGVLTDLWGRTSVPGLYACGEAARTGVHGANRLASNSLLEALVFAKRIARRIPEEPADRGPVRVPREDRSPCGEDLQGVMDRIRRIMTRHAFVIRTRRGLQEALDQVEGILRHLEGLELRSTEAFEAFNMAQVARAVLSAALSRPGSLGSHWIEG</sequence>
<dbReference type="InterPro" id="IPR036188">
    <property type="entry name" value="FAD/NAD-bd_sf"/>
</dbReference>
<dbReference type="Gene3D" id="1.20.58.100">
    <property type="entry name" value="Fumarate reductase/succinate dehydrogenase flavoprotein-like, C-terminal domain"/>
    <property type="match status" value="1"/>
</dbReference>
<protein>
    <recommendedName>
        <fullName evidence="4 10">L-aspartate oxidase</fullName>
        <ecNumber evidence="4 10">1.4.3.16</ecNumber>
    </recommendedName>
</protein>
<dbReference type="PANTHER" id="PTHR42716">
    <property type="entry name" value="L-ASPARTATE OXIDASE"/>
    <property type="match status" value="1"/>
</dbReference>
<keyword evidence="12" id="KW-1133">Transmembrane helix</keyword>
<comment type="cofactor">
    <cofactor evidence="1 11">
        <name>FAD</name>
        <dbReference type="ChEBI" id="CHEBI:57692"/>
    </cofactor>
</comment>
<evidence type="ECO:0000256" key="9">
    <source>
        <dbReference type="ARBA" id="ARBA00048305"/>
    </source>
</evidence>
<evidence type="ECO:0000313" key="16">
    <source>
        <dbReference type="Proteomes" id="UP000002030"/>
    </source>
</evidence>
<gene>
    <name evidence="15" type="ordered locus">Taci_1756</name>
</gene>
<keyword evidence="7 11" id="KW-0274">FAD</keyword>
<dbReference type="OrthoDB" id="1166at2"/>
<dbReference type="GO" id="GO:0034628">
    <property type="term" value="P:'de novo' NAD+ biosynthetic process from L-aspartate"/>
    <property type="evidence" value="ECO:0007669"/>
    <property type="project" value="TreeGrafter"/>
</dbReference>
<dbReference type="Gene3D" id="3.50.50.60">
    <property type="entry name" value="FAD/NAD(P)-binding domain"/>
    <property type="match status" value="1"/>
</dbReference>
<accession>D1B7H9</accession>
<dbReference type="FunFam" id="3.90.700.10:FF:000002">
    <property type="entry name" value="L-aspartate oxidase"/>
    <property type="match status" value="1"/>
</dbReference>
<dbReference type="GO" id="GO:0008734">
    <property type="term" value="F:L-aspartate oxidase activity"/>
    <property type="evidence" value="ECO:0007669"/>
    <property type="project" value="UniProtKB-UniRule"/>
</dbReference>
<dbReference type="Gene3D" id="3.90.700.10">
    <property type="entry name" value="Succinate dehydrogenase/fumarate reductase flavoprotein, catalytic domain"/>
    <property type="match status" value="1"/>
</dbReference>
<keyword evidence="5 11" id="KW-0285">Flavoprotein</keyword>
<dbReference type="STRING" id="525903.Taci_1756"/>
<evidence type="ECO:0000259" key="13">
    <source>
        <dbReference type="Pfam" id="PF00890"/>
    </source>
</evidence>
<dbReference type="InterPro" id="IPR037099">
    <property type="entry name" value="Fum_R/Succ_DH_flav-like_C_sf"/>
</dbReference>
<dbReference type="InterPro" id="IPR003953">
    <property type="entry name" value="FAD-dep_OxRdtase_2_FAD-bd"/>
</dbReference>
<evidence type="ECO:0000256" key="5">
    <source>
        <dbReference type="ARBA" id="ARBA00022630"/>
    </source>
</evidence>
<dbReference type="KEGG" id="tai:Taci_1756"/>
<evidence type="ECO:0000256" key="3">
    <source>
        <dbReference type="ARBA" id="ARBA00008562"/>
    </source>
</evidence>
<evidence type="ECO:0000256" key="7">
    <source>
        <dbReference type="ARBA" id="ARBA00022827"/>
    </source>
</evidence>
<evidence type="ECO:0000256" key="2">
    <source>
        <dbReference type="ARBA" id="ARBA00004950"/>
    </source>
</evidence>
<dbReference type="UniPathway" id="UPA00253">
    <property type="reaction ID" value="UER00326"/>
</dbReference>
<dbReference type="AlphaFoldDB" id="D1B7H9"/>
<evidence type="ECO:0000256" key="12">
    <source>
        <dbReference type="SAM" id="Phobius"/>
    </source>
</evidence>
<evidence type="ECO:0000259" key="14">
    <source>
        <dbReference type="Pfam" id="PF02910"/>
    </source>
</evidence>
<dbReference type="PRINTS" id="PR00368">
    <property type="entry name" value="FADPNR"/>
</dbReference>
<evidence type="ECO:0000256" key="1">
    <source>
        <dbReference type="ARBA" id="ARBA00001974"/>
    </source>
</evidence>
<comment type="similarity">
    <text evidence="3 11">Belongs to the FAD-dependent oxidoreductase 2 family. NadB subfamily.</text>
</comment>
<dbReference type="eggNOG" id="COG0029">
    <property type="taxonomic scope" value="Bacteria"/>
</dbReference>
<keyword evidence="12" id="KW-0812">Transmembrane</keyword>
<dbReference type="SUPFAM" id="SSF51905">
    <property type="entry name" value="FAD/NAD(P)-binding domain"/>
    <property type="match status" value="1"/>
</dbReference>
<keyword evidence="6 11" id="KW-0662">Pyridine nucleotide biosynthesis</keyword>
<name>D1B7H9_THEAS</name>
<dbReference type="InterPro" id="IPR015939">
    <property type="entry name" value="Fum_Rdtase/Succ_DH_flav-like_C"/>
</dbReference>
<keyword evidence="16" id="KW-1185">Reference proteome</keyword>
<evidence type="ECO:0000313" key="15">
    <source>
        <dbReference type="EMBL" id="ACZ19970.1"/>
    </source>
</evidence>
<dbReference type="EC" id="1.4.3.16" evidence="4 10"/>
<dbReference type="SUPFAM" id="SSF56425">
    <property type="entry name" value="Succinate dehydrogenase/fumarate reductase flavoprotein, catalytic domain"/>
    <property type="match status" value="1"/>
</dbReference>
<reference evidence="15 16" key="1">
    <citation type="journal article" date="2009" name="Stand. Genomic Sci.">
        <title>Complete genome sequence of Thermanaerovibrio acidaminovorans type strain (Su883).</title>
        <authorList>
            <person name="Chovatia M."/>
            <person name="Sikorski J."/>
            <person name="Schroder M."/>
            <person name="Lapidus A."/>
            <person name="Nolan M."/>
            <person name="Tice H."/>
            <person name="Glavina Del Rio T."/>
            <person name="Copeland A."/>
            <person name="Cheng J.F."/>
            <person name="Lucas S."/>
            <person name="Chen F."/>
            <person name="Bruce D."/>
            <person name="Goodwin L."/>
            <person name="Pitluck S."/>
            <person name="Ivanova N."/>
            <person name="Mavromatis K."/>
            <person name="Ovchinnikova G."/>
            <person name="Pati A."/>
            <person name="Chen A."/>
            <person name="Palaniappan K."/>
            <person name="Land M."/>
            <person name="Hauser L."/>
            <person name="Chang Y.J."/>
            <person name="Jeffries C.D."/>
            <person name="Chain P."/>
            <person name="Saunders E."/>
            <person name="Detter J.C."/>
            <person name="Brettin T."/>
            <person name="Rohde M."/>
            <person name="Goker M."/>
            <person name="Spring S."/>
            <person name="Bristow J."/>
            <person name="Markowitz V."/>
            <person name="Hugenholtz P."/>
            <person name="Kyrpides N.C."/>
            <person name="Klenk H.P."/>
            <person name="Eisen J.A."/>
        </authorList>
    </citation>
    <scope>NUCLEOTIDE SEQUENCE [LARGE SCALE GENOMIC DNA]</scope>
    <source>
        <strain evidence="16">ATCC 49978 / DSM 6589 / Su883</strain>
    </source>
</reference>
<comment type="pathway">
    <text evidence="2 11">Cofactor biosynthesis; NAD(+) biosynthesis; iminoaspartate from L-aspartate (oxidase route): step 1/1.</text>
</comment>
<evidence type="ECO:0000256" key="11">
    <source>
        <dbReference type="RuleBase" id="RU362049"/>
    </source>
</evidence>
<evidence type="ECO:0000256" key="8">
    <source>
        <dbReference type="ARBA" id="ARBA00023002"/>
    </source>
</evidence>